<evidence type="ECO:0000256" key="2">
    <source>
        <dbReference type="ARBA" id="ARBA00009773"/>
    </source>
</evidence>
<dbReference type="PANTHER" id="PTHR21716:SF68">
    <property type="entry name" value="TRANSPORT PROTEIN YTVI-RELATED"/>
    <property type="match status" value="1"/>
</dbReference>
<keyword evidence="5 6" id="KW-0472">Membrane</keyword>
<name>A0ABV8GWX6_9BACI</name>
<dbReference type="Proteomes" id="UP001595772">
    <property type="component" value="Unassembled WGS sequence"/>
</dbReference>
<keyword evidence="3 6" id="KW-0812">Transmembrane</keyword>
<evidence type="ECO:0000313" key="8">
    <source>
        <dbReference type="Proteomes" id="UP001595772"/>
    </source>
</evidence>
<feature type="transmembrane region" description="Helical" evidence="6">
    <location>
        <begin position="256"/>
        <end position="281"/>
    </location>
</feature>
<feature type="transmembrane region" description="Helical" evidence="6">
    <location>
        <begin position="167"/>
        <end position="190"/>
    </location>
</feature>
<sequence>MQKLYLQQFIRFLLVIVMCILVSMAFIYTFHYIYPLLIAVTIAVIIHPFVRFLEKITKLPRFLSVSFMMIGLILLFFGFLLLIVTEVYQGSLFLADQLPKHFHSFVLYLETFFNDHLLPLYKVVISFFHSLDPNQQVTINEYIRTLTDFVASSGTELLRSTLAKIPAMLAIVPGSLTTAIFILLATFMILNDFEGLKRILQRIIPVKAGKSLHELINHLKLAITGFFKAQLILIFISACLILTGLLILQVEHALTISFFAAAVDLIPFIGTGIIFIPWILYTYSVSDYSMTIGLSILYMIVILSRQILEPKILSASIGIHPLIVLIGMFVGIQLWGFAGLLIAPLLIVLGNALYQSGFLQIIWKFIKE</sequence>
<feature type="transmembrane region" description="Helical" evidence="6">
    <location>
        <begin position="319"/>
        <end position="349"/>
    </location>
</feature>
<proteinExistence type="inferred from homology"/>
<evidence type="ECO:0000256" key="3">
    <source>
        <dbReference type="ARBA" id="ARBA00022692"/>
    </source>
</evidence>
<dbReference type="EMBL" id="JBHSAO010000001">
    <property type="protein sequence ID" value="MFC4022561.1"/>
    <property type="molecule type" value="Genomic_DNA"/>
</dbReference>
<evidence type="ECO:0000256" key="1">
    <source>
        <dbReference type="ARBA" id="ARBA00004141"/>
    </source>
</evidence>
<comment type="subcellular location">
    <subcellularLocation>
        <location evidence="1">Membrane</location>
        <topology evidence="1">Multi-pass membrane protein</topology>
    </subcellularLocation>
</comment>
<dbReference type="Pfam" id="PF01594">
    <property type="entry name" value="AI-2E_transport"/>
    <property type="match status" value="1"/>
</dbReference>
<dbReference type="InterPro" id="IPR014227">
    <property type="entry name" value="YtvI-like"/>
</dbReference>
<comment type="caution">
    <text evidence="7">The sequence shown here is derived from an EMBL/GenBank/DDBJ whole genome shotgun (WGS) entry which is preliminary data.</text>
</comment>
<feature type="transmembrane region" description="Helical" evidence="6">
    <location>
        <begin position="231"/>
        <end position="250"/>
    </location>
</feature>
<comment type="similarity">
    <text evidence="2">Belongs to the autoinducer-2 exporter (AI-2E) (TC 2.A.86) family.</text>
</comment>
<evidence type="ECO:0000256" key="6">
    <source>
        <dbReference type="SAM" id="Phobius"/>
    </source>
</evidence>
<dbReference type="PANTHER" id="PTHR21716">
    <property type="entry name" value="TRANSMEMBRANE PROTEIN"/>
    <property type="match status" value="1"/>
</dbReference>
<reference evidence="8" key="1">
    <citation type="journal article" date="2019" name="Int. J. Syst. Evol. Microbiol.">
        <title>The Global Catalogue of Microorganisms (GCM) 10K type strain sequencing project: providing services to taxonomists for standard genome sequencing and annotation.</title>
        <authorList>
            <consortium name="The Broad Institute Genomics Platform"/>
            <consortium name="The Broad Institute Genome Sequencing Center for Infectious Disease"/>
            <person name="Wu L."/>
            <person name="Ma J."/>
        </authorList>
    </citation>
    <scope>NUCLEOTIDE SEQUENCE [LARGE SCALE GENOMIC DNA]</scope>
    <source>
        <strain evidence="8">IBRC-M 10703</strain>
    </source>
</reference>
<feature type="transmembrane region" description="Helical" evidence="6">
    <location>
        <begin position="62"/>
        <end position="84"/>
    </location>
</feature>
<accession>A0ABV8GWX6</accession>
<evidence type="ECO:0000256" key="4">
    <source>
        <dbReference type="ARBA" id="ARBA00022989"/>
    </source>
</evidence>
<keyword evidence="8" id="KW-1185">Reference proteome</keyword>
<dbReference type="NCBIfam" id="TIGR02872">
    <property type="entry name" value="spore_ytvI"/>
    <property type="match status" value="1"/>
</dbReference>
<feature type="transmembrane region" description="Helical" evidence="6">
    <location>
        <begin position="9"/>
        <end position="27"/>
    </location>
</feature>
<gene>
    <name evidence="7" type="primary">ytvI</name>
    <name evidence="7" type="ORF">ACFOUV_01855</name>
</gene>
<keyword evidence="4 6" id="KW-1133">Transmembrane helix</keyword>
<feature type="transmembrane region" description="Helical" evidence="6">
    <location>
        <begin position="288"/>
        <end position="307"/>
    </location>
</feature>
<evidence type="ECO:0000256" key="5">
    <source>
        <dbReference type="ARBA" id="ARBA00023136"/>
    </source>
</evidence>
<organism evidence="7 8">
    <name type="scientific">Oceanobacillus longus</name>
    <dbReference type="NCBI Taxonomy" id="930120"/>
    <lineage>
        <taxon>Bacteria</taxon>
        <taxon>Bacillati</taxon>
        <taxon>Bacillota</taxon>
        <taxon>Bacilli</taxon>
        <taxon>Bacillales</taxon>
        <taxon>Bacillaceae</taxon>
        <taxon>Oceanobacillus</taxon>
    </lineage>
</organism>
<protein>
    <submittedName>
        <fullName evidence="7">Sporulation integral membrane protein YtvI</fullName>
    </submittedName>
</protein>
<dbReference type="InterPro" id="IPR002549">
    <property type="entry name" value="AI-2E-like"/>
</dbReference>
<dbReference type="RefSeq" id="WP_379495068.1">
    <property type="nucleotide sequence ID" value="NZ_JBHSAO010000001.1"/>
</dbReference>
<evidence type="ECO:0000313" key="7">
    <source>
        <dbReference type="EMBL" id="MFC4022561.1"/>
    </source>
</evidence>